<dbReference type="Pfam" id="PF20152">
    <property type="entry name" value="DUF6534"/>
    <property type="match status" value="1"/>
</dbReference>
<evidence type="ECO:0000256" key="2">
    <source>
        <dbReference type="SAM" id="Phobius"/>
    </source>
</evidence>
<evidence type="ECO:0000313" key="5">
    <source>
        <dbReference type="Proteomes" id="UP001219525"/>
    </source>
</evidence>
<keyword evidence="2" id="KW-1133">Transmembrane helix</keyword>
<reference evidence="4" key="1">
    <citation type="submission" date="2023-03" db="EMBL/GenBank/DDBJ databases">
        <title>Massive genome expansion in bonnet fungi (Mycena s.s.) driven by repeated elements and novel gene families across ecological guilds.</title>
        <authorList>
            <consortium name="Lawrence Berkeley National Laboratory"/>
            <person name="Harder C.B."/>
            <person name="Miyauchi S."/>
            <person name="Viragh M."/>
            <person name="Kuo A."/>
            <person name="Thoen E."/>
            <person name="Andreopoulos B."/>
            <person name="Lu D."/>
            <person name="Skrede I."/>
            <person name="Drula E."/>
            <person name="Henrissat B."/>
            <person name="Morin E."/>
            <person name="Kohler A."/>
            <person name="Barry K."/>
            <person name="LaButti K."/>
            <person name="Morin E."/>
            <person name="Salamov A."/>
            <person name="Lipzen A."/>
            <person name="Mereny Z."/>
            <person name="Hegedus B."/>
            <person name="Baldrian P."/>
            <person name="Stursova M."/>
            <person name="Weitz H."/>
            <person name="Taylor A."/>
            <person name="Grigoriev I.V."/>
            <person name="Nagy L.G."/>
            <person name="Martin F."/>
            <person name="Kauserud H."/>
        </authorList>
    </citation>
    <scope>NUCLEOTIDE SEQUENCE</scope>
    <source>
        <strain evidence="4">9144</strain>
    </source>
</reference>
<feature type="region of interest" description="Disordered" evidence="1">
    <location>
        <begin position="279"/>
        <end position="301"/>
    </location>
</feature>
<name>A0AAD6Y2V8_9AGAR</name>
<accession>A0AAD6Y2V8</accession>
<organism evidence="4 5">
    <name type="scientific">Mycena pura</name>
    <dbReference type="NCBI Taxonomy" id="153505"/>
    <lineage>
        <taxon>Eukaryota</taxon>
        <taxon>Fungi</taxon>
        <taxon>Dikarya</taxon>
        <taxon>Basidiomycota</taxon>
        <taxon>Agaricomycotina</taxon>
        <taxon>Agaricomycetes</taxon>
        <taxon>Agaricomycetidae</taxon>
        <taxon>Agaricales</taxon>
        <taxon>Marasmiineae</taxon>
        <taxon>Mycenaceae</taxon>
        <taxon>Mycena</taxon>
    </lineage>
</organism>
<feature type="transmembrane region" description="Helical" evidence="2">
    <location>
        <begin position="156"/>
        <end position="177"/>
    </location>
</feature>
<feature type="transmembrane region" description="Helical" evidence="2">
    <location>
        <begin position="20"/>
        <end position="40"/>
    </location>
</feature>
<evidence type="ECO:0000313" key="4">
    <source>
        <dbReference type="EMBL" id="KAJ7187671.1"/>
    </source>
</evidence>
<proteinExistence type="predicted"/>
<dbReference type="InterPro" id="IPR045339">
    <property type="entry name" value="DUF6534"/>
</dbReference>
<feature type="transmembrane region" description="Helical" evidence="2">
    <location>
        <begin position="96"/>
        <end position="113"/>
    </location>
</feature>
<dbReference type="EMBL" id="JARJCW010000187">
    <property type="protein sequence ID" value="KAJ7187671.1"/>
    <property type="molecule type" value="Genomic_DNA"/>
</dbReference>
<protein>
    <recommendedName>
        <fullName evidence="3">DUF6534 domain-containing protein</fullName>
    </recommendedName>
</protein>
<dbReference type="Proteomes" id="UP001219525">
    <property type="component" value="Unassembled WGS sequence"/>
</dbReference>
<feature type="transmembrane region" description="Helical" evidence="2">
    <location>
        <begin position="52"/>
        <end position="76"/>
    </location>
</feature>
<feature type="transmembrane region" description="Helical" evidence="2">
    <location>
        <begin position="183"/>
        <end position="204"/>
    </location>
</feature>
<comment type="caution">
    <text evidence="4">The sequence shown here is derived from an EMBL/GenBank/DDBJ whole genome shotgun (WGS) entry which is preliminary data.</text>
</comment>
<feature type="transmembrane region" description="Helical" evidence="2">
    <location>
        <begin position="225"/>
        <end position="246"/>
    </location>
</feature>
<evidence type="ECO:0000256" key="1">
    <source>
        <dbReference type="SAM" id="MobiDB-lite"/>
    </source>
</evidence>
<feature type="transmembrane region" description="Helical" evidence="2">
    <location>
        <begin position="252"/>
        <end position="272"/>
    </location>
</feature>
<dbReference type="AlphaFoldDB" id="A0AAD6Y2V8"/>
<sequence length="344" mass="38321">MAPVVIPGIDLPLITGPLVLGYMWSYCLYGILIVQVYMYSQTFTRDVTGVKVLVWSMFLLETVFTLFITIAAWNAYGPGWGDVDTLTIIDWSWDPLPGLNGILAGMAQSFYIWRIWRLTKKPWIPVFIACVSEFVNNSVQVGVTPSPQVMLTQVTVAMHWGIVISVTGRGISTLFALSPEITAWLVGTAICDVLITLSLVFILWNQKRDTRFQRTTGIIDRIIRFSVETGSVTSAGAVIEVVLWLTSRQWNFHFIFFLVIGKLYSNMLMATLNSRAPMSQSETSTRATQPGPQSSFWTETTPAGNVRAHGVHVSRTTDRDNGAFVMSEFNSGNVAEHKFDMALA</sequence>
<keyword evidence="5" id="KW-1185">Reference proteome</keyword>
<feature type="domain" description="DUF6534" evidence="3">
    <location>
        <begin position="188"/>
        <end position="276"/>
    </location>
</feature>
<evidence type="ECO:0000259" key="3">
    <source>
        <dbReference type="Pfam" id="PF20152"/>
    </source>
</evidence>
<keyword evidence="2" id="KW-0472">Membrane</keyword>
<dbReference type="PANTHER" id="PTHR40465:SF1">
    <property type="entry name" value="DUF6534 DOMAIN-CONTAINING PROTEIN"/>
    <property type="match status" value="1"/>
</dbReference>
<dbReference type="PANTHER" id="PTHR40465">
    <property type="entry name" value="CHROMOSOME 1, WHOLE GENOME SHOTGUN SEQUENCE"/>
    <property type="match status" value="1"/>
</dbReference>
<keyword evidence="2" id="KW-0812">Transmembrane</keyword>
<gene>
    <name evidence="4" type="ORF">GGX14DRAFT_610564</name>
</gene>